<dbReference type="Proteomes" id="UP000053660">
    <property type="component" value="Unassembled WGS sequence"/>
</dbReference>
<dbReference type="AlphaFoldDB" id="A0A0B1RYW7"/>
<dbReference type="OrthoDB" id="5871478at2759"/>
<dbReference type="Gene3D" id="1.10.10.1940">
    <property type="match status" value="1"/>
</dbReference>
<evidence type="ECO:0000256" key="1">
    <source>
        <dbReference type="PROSITE-ProRule" id="PRU01005"/>
    </source>
</evidence>
<keyword evidence="5" id="KW-1185">Reference proteome</keyword>
<organism evidence="4 5">
    <name type="scientific">Oesophagostomum dentatum</name>
    <name type="common">Nodular worm</name>
    <dbReference type="NCBI Taxonomy" id="61180"/>
    <lineage>
        <taxon>Eukaryota</taxon>
        <taxon>Metazoa</taxon>
        <taxon>Ecdysozoa</taxon>
        <taxon>Nematoda</taxon>
        <taxon>Chromadorea</taxon>
        <taxon>Rhabditida</taxon>
        <taxon>Rhabditina</taxon>
        <taxon>Rhabditomorpha</taxon>
        <taxon>Strongyloidea</taxon>
        <taxon>Strongylidae</taxon>
        <taxon>Oesophagostomum</taxon>
    </lineage>
</organism>
<proteinExistence type="predicted"/>
<comment type="caution">
    <text evidence="1">Lacks conserved residue(s) required for the propagation of feature annotation.</text>
</comment>
<dbReference type="EMBL" id="KN611780">
    <property type="protein sequence ID" value="KHJ76412.1"/>
    <property type="molecule type" value="Genomic_DNA"/>
</dbReference>
<dbReference type="PROSITE" id="PS51670">
    <property type="entry name" value="SHKT"/>
    <property type="match status" value="1"/>
</dbReference>
<reference evidence="4 5" key="1">
    <citation type="submission" date="2014-03" db="EMBL/GenBank/DDBJ databases">
        <title>Draft genome of the hookworm Oesophagostomum dentatum.</title>
        <authorList>
            <person name="Mitreva M."/>
        </authorList>
    </citation>
    <scope>NUCLEOTIDE SEQUENCE [LARGE SCALE GENOMIC DNA]</scope>
    <source>
        <strain evidence="4 5">OD-Hann</strain>
    </source>
</reference>
<name>A0A0B1RYW7_OESDE</name>
<evidence type="ECO:0000256" key="2">
    <source>
        <dbReference type="SAM" id="SignalP"/>
    </source>
</evidence>
<keyword evidence="2" id="KW-0732">Signal</keyword>
<evidence type="ECO:0000313" key="4">
    <source>
        <dbReference type="EMBL" id="KHJ76412.1"/>
    </source>
</evidence>
<feature type="domain" description="ShKT" evidence="3">
    <location>
        <begin position="23"/>
        <end position="61"/>
    </location>
</feature>
<sequence length="61" mass="7007">MFVYFLAVLLVLNAFTEEVVAQCVDRAPDTLCDQMKSKGNCENPFTKEQMKMMCKKTCNFC</sequence>
<evidence type="ECO:0000313" key="5">
    <source>
        <dbReference type="Proteomes" id="UP000053660"/>
    </source>
</evidence>
<dbReference type="Pfam" id="PF01549">
    <property type="entry name" value="ShK"/>
    <property type="match status" value="1"/>
</dbReference>
<feature type="signal peptide" evidence="2">
    <location>
        <begin position="1"/>
        <end position="21"/>
    </location>
</feature>
<protein>
    <submittedName>
        <fullName evidence="4">ShTK domain protein</fullName>
    </submittedName>
</protein>
<gene>
    <name evidence="4" type="ORF">OESDEN_23968</name>
</gene>
<evidence type="ECO:0000259" key="3">
    <source>
        <dbReference type="PROSITE" id="PS51670"/>
    </source>
</evidence>
<feature type="chain" id="PRO_5002061242" evidence="2">
    <location>
        <begin position="22"/>
        <end position="61"/>
    </location>
</feature>
<dbReference type="InterPro" id="IPR003582">
    <property type="entry name" value="ShKT_dom"/>
</dbReference>
<accession>A0A0B1RYW7</accession>